<feature type="compositionally biased region" description="Basic and acidic residues" evidence="1">
    <location>
        <begin position="119"/>
        <end position="136"/>
    </location>
</feature>
<accession>A0A1H8NBE2</accession>
<sequence>MYAVVGCNDCSNLWLLSDADAAETANCSRCGKTHQTRKLRRFFESENHAEARQARAAILAGKRGDNEAFQKIDSVAEMERQLEDAGIDDREYLERSGFDADEIDEISAAGDVSGSASRSRRDVVTDAVRERDRPTEEDVVEYAAEHGVPAEASRELLEKLRRRGEVSESRGRYRLL</sequence>
<dbReference type="EMBL" id="FODV01000001">
    <property type="protein sequence ID" value="SEO26759.1"/>
    <property type="molecule type" value="Genomic_DNA"/>
</dbReference>
<protein>
    <submittedName>
        <fullName evidence="4">Uncharacterized protein</fullName>
    </submittedName>
</protein>
<evidence type="ECO:0000313" key="4">
    <source>
        <dbReference type="EMBL" id="SEO26759.1"/>
    </source>
</evidence>
<dbReference type="Gene3D" id="3.90.820.10">
    <property type="entry name" value="Structural Genomics, Unknown Function 30-nov-00 1gh9 Mol_id"/>
    <property type="match status" value="1"/>
</dbReference>
<feature type="region of interest" description="Disordered" evidence="1">
    <location>
        <begin position="106"/>
        <end position="137"/>
    </location>
</feature>
<dbReference type="InterPro" id="IPR036388">
    <property type="entry name" value="WH-like_DNA-bd_sf"/>
</dbReference>
<feature type="domain" description="DUF5817" evidence="2">
    <location>
        <begin position="2"/>
        <end position="60"/>
    </location>
</feature>
<evidence type="ECO:0000256" key="1">
    <source>
        <dbReference type="SAM" id="MobiDB-lite"/>
    </source>
</evidence>
<organism evidence="4 5">
    <name type="scientific">Halogranum amylolyticum</name>
    <dbReference type="NCBI Taxonomy" id="660520"/>
    <lineage>
        <taxon>Archaea</taxon>
        <taxon>Methanobacteriati</taxon>
        <taxon>Methanobacteriota</taxon>
        <taxon>Stenosarchaea group</taxon>
        <taxon>Halobacteria</taxon>
        <taxon>Halobacteriales</taxon>
        <taxon>Haloferacaceae</taxon>
    </lineage>
</organism>
<dbReference type="Gene3D" id="1.10.10.10">
    <property type="entry name" value="Winged helix-like DNA-binding domain superfamily/Winged helix DNA-binding domain"/>
    <property type="match status" value="1"/>
</dbReference>
<evidence type="ECO:0000259" key="3">
    <source>
        <dbReference type="Pfam" id="PF22798"/>
    </source>
</evidence>
<proteinExistence type="predicted"/>
<dbReference type="Proteomes" id="UP000199126">
    <property type="component" value="Unassembled WGS sequence"/>
</dbReference>
<dbReference type="RefSeq" id="WP_089820794.1">
    <property type="nucleotide sequence ID" value="NZ_FODV01000001.1"/>
</dbReference>
<dbReference type="OrthoDB" id="142616at2157"/>
<dbReference type="Pfam" id="PF22798">
    <property type="entry name" value="DUF5817_CT"/>
    <property type="match status" value="1"/>
</dbReference>
<evidence type="ECO:0000259" key="2">
    <source>
        <dbReference type="Pfam" id="PF19134"/>
    </source>
</evidence>
<keyword evidence="5" id="KW-1185">Reference proteome</keyword>
<evidence type="ECO:0000313" key="5">
    <source>
        <dbReference type="Proteomes" id="UP000199126"/>
    </source>
</evidence>
<dbReference type="InterPro" id="IPR043855">
    <property type="entry name" value="DUF5817"/>
</dbReference>
<dbReference type="Pfam" id="PF19134">
    <property type="entry name" value="DUF5817"/>
    <property type="match status" value="1"/>
</dbReference>
<feature type="domain" description="DUF5817" evidence="3">
    <location>
        <begin position="122"/>
        <end position="175"/>
    </location>
</feature>
<reference evidence="5" key="1">
    <citation type="submission" date="2016-10" db="EMBL/GenBank/DDBJ databases">
        <authorList>
            <person name="Varghese N."/>
            <person name="Submissions S."/>
        </authorList>
    </citation>
    <scope>NUCLEOTIDE SEQUENCE [LARGE SCALE GENOMIC DNA]</scope>
    <source>
        <strain evidence="5">CGMCC 1.10121</strain>
    </source>
</reference>
<dbReference type="AlphaFoldDB" id="A0A1H8NBE2"/>
<dbReference type="InterPro" id="IPR053849">
    <property type="entry name" value="DUF5817_C"/>
</dbReference>
<name>A0A1H8NBE2_9EURY</name>
<gene>
    <name evidence="4" type="ORF">SAMN04487948_101428</name>
</gene>